<protein>
    <submittedName>
        <fullName evidence="1">Spinocerebellar ataxia type 10 protein domain-containing protein</fullName>
    </submittedName>
</protein>
<evidence type="ECO:0000313" key="2">
    <source>
        <dbReference type="Proteomes" id="UP001207468"/>
    </source>
</evidence>
<reference evidence="1" key="1">
    <citation type="submission" date="2021-03" db="EMBL/GenBank/DDBJ databases">
        <title>Evolutionary priming and transition to the ectomycorrhizal habit in an iconic lineage of mushroom-forming fungi: is preadaptation a requirement?</title>
        <authorList>
            <consortium name="DOE Joint Genome Institute"/>
            <person name="Looney B.P."/>
            <person name="Miyauchi S."/>
            <person name="Morin E."/>
            <person name="Drula E."/>
            <person name="Courty P.E."/>
            <person name="Chicoki N."/>
            <person name="Fauchery L."/>
            <person name="Kohler A."/>
            <person name="Kuo A."/>
            <person name="LaButti K."/>
            <person name="Pangilinan J."/>
            <person name="Lipzen A."/>
            <person name="Riley R."/>
            <person name="Andreopoulos W."/>
            <person name="He G."/>
            <person name="Johnson J."/>
            <person name="Barry K.W."/>
            <person name="Grigoriev I.V."/>
            <person name="Nagy L."/>
            <person name="Hibbett D."/>
            <person name="Henrissat B."/>
            <person name="Matheny P.B."/>
            <person name="Labbe J."/>
            <person name="Martin A.F."/>
        </authorList>
    </citation>
    <scope>NUCLEOTIDE SEQUENCE</scope>
    <source>
        <strain evidence="1">BPL698</strain>
    </source>
</reference>
<proteinExistence type="predicted"/>
<comment type="caution">
    <text evidence="1">The sequence shown here is derived from an EMBL/GenBank/DDBJ whole genome shotgun (WGS) entry which is preliminary data.</text>
</comment>
<dbReference type="Proteomes" id="UP001207468">
    <property type="component" value="Unassembled WGS sequence"/>
</dbReference>
<keyword evidence="2" id="KW-1185">Reference proteome</keyword>
<evidence type="ECO:0000313" key="1">
    <source>
        <dbReference type="EMBL" id="KAI9511595.1"/>
    </source>
</evidence>
<name>A0ACC0UIP7_9AGAM</name>
<dbReference type="EMBL" id="JAGFNK010000020">
    <property type="protein sequence ID" value="KAI9511595.1"/>
    <property type="molecule type" value="Genomic_DNA"/>
</dbReference>
<accession>A0ACC0UIP7</accession>
<gene>
    <name evidence="1" type="ORF">F5148DRAFT_1009392</name>
</gene>
<organism evidence="1 2">
    <name type="scientific">Russula earlei</name>
    <dbReference type="NCBI Taxonomy" id="71964"/>
    <lineage>
        <taxon>Eukaryota</taxon>
        <taxon>Fungi</taxon>
        <taxon>Dikarya</taxon>
        <taxon>Basidiomycota</taxon>
        <taxon>Agaricomycotina</taxon>
        <taxon>Agaricomycetes</taxon>
        <taxon>Russulales</taxon>
        <taxon>Russulaceae</taxon>
        <taxon>Russula</taxon>
    </lineage>
</organism>
<sequence length="553" mass="61273">MHPTSLSQPSQLLHLLSTLQSQNPSENPVLEGALNVLSHQLASDKALRVQLGSQHPSIWPPLHELWNAIARAQSAGTDTDDQHSQLLISLAKFTRNLIADVPFNQKNAYPLEPQIRQLIYLHTAWIRHGIERGKFIHSWNKSFVTTRLLTQTLSNLVTGNEELLDQFWDVHMTIPEEKSVLLRLLGLPDLRSVLSVLVLVINCIHESSGRGHALVTTSIGIRVCISVLDRLEAFSDASELEDGGKIFELGFALFSKLFQFGLFPELYSRTSVDDEPVSLSQTTLLKLLDSFCHSIPNQFRDQYDHLSNLAGFLASVFLVQAESSQQFIQRALGDTSPDHNGPRGVKGSAGSAAQEADFALDGRLPGVWVALVLLSTSLSSILLAEQERSRGTCMEPEVVRMTRVCHEATSASRNPGGSGFIEELIELLRLLDAFLPRVNFAKSKRSTHGKEAVPGQTADTAGFPYLKRDLVRLLGILSHNCKAIQDRIRLRGGIPVVLNLCVVDDRNPYLREHALFALRNLLHDNPENQAVVDTFRADEPRGPNVMVHDHGAN</sequence>